<evidence type="ECO:0008006" key="4">
    <source>
        <dbReference type="Google" id="ProtNLM"/>
    </source>
</evidence>
<dbReference type="Proteomes" id="UP000664277">
    <property type="component" value="Unassembled WGS sequence"/>
</dbReference>
<evidence type="ECO:0000256" key="1">
    <source>
        <dbReference type="SAM" id="MobiDB-lite"/>
    </source>
</evidence>
<evidence type="ECO:0000313" key="2">
    <source>
        <dbReference type="EMBL" id="MBN8662265.1"/>
    </source>
</evidence>
<name>A0A8J7PNP6_9BACT</name>
<protein>
    <recommendedName>
        <fullName evidence="4">Proteasome subunit beta</fullName>
    </recommendedName>
</protein>
<sequence length="268" mass="29770">MTILVAVKKNGRVFLGADRMMTTGSEYAVDVVNGSKIIKLKHAYIATSGYTLLDNCIEHLYRTKHPMMENTFKNRNEVFQFFLDLYTELKKNYTLVDTGKDTFAAIYNVFLVATPVSIFSISQNLSVNEYDRFAARGSGSDFAKGCLYGIYDLVDDGVTITRLALEASCHFSVYCKEPIDIVEVKAEDFGKLHAEGPKQKMKLLTHAARKGLPGMVLIEKNKVAKNSDKVSAKETGAAPSKKQSQSKQSIKSSAADKSLKTDKKRKPK</sequence>
<feature type="compositionally biased region" description="Low complexity" evidence="1">
    <location>
        <begin position="237"/>
        <end position="256"/>
    </location>
</feature>
<dbReference type="InterPro" id="IPR029055">
    <property type="entry name" value="Ntn_hydrolases_N"/>
</dbReference>
<dbReference type="Gene3D" id="3.60.20.10">
    <property type="entry name" value="Glutamine Phosphoribosylpyrophosphate, subunit 1, domain 1"/>
    <property type="match status" value="1"/>
</dbReference>
<feature type="region of interest" description="Disordered" evidence="1">
    <location>
        <begin position="225"/>
        <end position="268"/>
    </location>
</feature>
<organism evidence="2 3">
    <name type="scientific">Candidatus Obscuribacter phosphatis</name>
    <dbReference type="NCBI Taxonomy" id="1906157"/>
    <lineage>
        <taxon>Bacteria</taxon>
        <taxon>Bacillati</taxon>
        <taxon>Candidatus Melainabacteria</taxon>
        <taxon>Candidatus Obscuribacterales</taxon>
        <taxon>Candidatus Obscuribacteraceae</taxon>
        <taxon>Candidatus Obscuribacter</taxon>
    </lineage>
</organism>
<dbReference type="EMBL" id="JAFLCK010000034">
    <property type="protein sequence ID" value="MBN8662265.1"/>
    <property type="molecule type" value="Genomic_DNA"/>
</dbReference>
<gene>
    <name evidence="2" type="ORF">J0M35_17985</name>
</gene>
<evidence type="ECO:0000313" key="3">
    <source>
        <dbReference type="Proteomes" id="UP000664277"/>
    </source>
</evidence>
<dbReference type="AlphaFoldDB" id="A0A8J7PNP6"/>
<dbReference type="SUPFAM" id="SSF56235">
    <property type="entry name" value="N-terminal nucleophile aminohydrolases (Ntn hydrolases)"/>
    <property type="match status" value="1"/>
</dbReference>
<comment type="caution">
    <text evidence="2">The sequence shown here is derived from an EMBL/GenBank/DDBJ whole genome shotgun (WGS) entry which is preliminary data.</text>
</comment>
<accession>A0A8J7PNP6</accession>
<reference evidence="2" key="1">
    <citation type="submission" date="2021-02" db="EMBL/GenBank/DDBJ databases">
        <title>Genome-Resolved Metagenomics of a Microbial Community Performing Photosynthetic Biological Nutrient Removal.</title>
        <authorList>
            <person name="Mcdaniel E.A."/>
        </authorList>
    </citation>
    <scope>NUCLEOTIDE SEQUENCE</scope>
    <source>
        <strain evidence="2">UWPOB_OBS1</strain>
    </source>
</reference>
<proteinExistence type="predicted"/>